<feature type="region of interest" description="Disordered" evidence="6">
    <location>
        <begin position="131"/>
        <end position="203"/>
    </location>
</feature>
<dbReference type="EMBL" id="CAJGYO010000016">
    <property type="protein sequence ID" value="CAD6271050.1"/>
    <property type="molecule type" value="Genomic_DNA"/>
</dbReference>
<dbReference type="Proteomes" id="UP000604825">
    <property type="component" value="Unassembled WGS sequence"/>
</dbReference>
<organism evidence="8 9">
    <name type="scientific">Miscanthus lutarioriparius</name>
    <dbReference type="NCBI Taxonomy" id="422564"/>
    <lineage>
        <taxon>Eukaryota</taxon>
        <taxon>Viridiplantae</taxon>
        <taxon>Streptophyta</taxon>
        <taxon>Embryophyta</taxon>
        <taxon>Tracheophyta</taxon>
        <taxon>Spermatophyta</taxon>
        <taxon>Magnoliopsida</taxon>
        <taxon>Liliopsida</taxon>
        <taxon>Poales</taxon>
        <taxon>Poaceae</taxon>
        <taxon>PACMAD clade</taxon>
        <taxon>Panicoideae</taxon>
        <taxon>Andropogonodae</taxon>
        <taxon>Andropogoneae</taxon>
        <taxon>Saccharinae</taxon>
        <taxon>Miscanthus</taxon>
    </lineage>
</organism>
<protein>
    <recommendedName>
        <fullName evidence="7">WRKY domain-containing protein</fullName>
    </recommendedName>
</protein>
<dbReference type="Pfam" id="PF03106">
    <property type="entry name" value="WRKY"/>
    <property type="match status" value="1"/>
</dbReference>
<dbReference type="SMART" id="SM00774">
    <property type="entry name" value="WRKY"/>
    <property type="match status" value="1"/>
</dbReference>
<dbReference type="SUPFAM" id="SSF118290">
    <property type="entry name" value="WRKY DNA-binding domain"/>
    <property type="match status" value="1"/>
</dbReference>
<feature type="compositionally biased region" description="Acidic residues" evidence="6">
    <location>
        <begin position="161"/>
        <end position="176"/>
    </location>
</feature>
<sequence>MSGGGDSVGGYGGLYHGHDDPADQLITALDHDGGGFFLQDTVSPCAGGGSTPYASIADYLKGFLDPAGLAAHFGSDDAPPPCRLGGGADDGVVVKQEMVVQLSGGSRRDDDVDGQLAGAALVAPANSSVLSSSSCEAGAGADDDEEEPPRRRCGKKGRIEGEEEQEEEEGEADDDAADRNCKIRSNKENGNNKKTRGENKAREPRVAFMTKSEVDHLEDGYRWRKYGQKAVKNSTYPRSYYRCTAALCGVKKRVERSQQDPSTVITTYEGQHTHPSPVGLFRGGALMLSAVAGGFRRPDLLTIDDYYAGTPPSSFLPLLTPGGIGGGGGGLLHPSI</sequence>
<evidence type="ECO:0000256" key="6">
    <source>
        <dbReference type="SAM" id="MobiDB-lite"/>
    </source>
</evidence>
<dbReference type="FunFam" id="2.20.25.80:FF:000003">
    <property type="entry name" value="WRKY transcription factor 57"/>
    <property type="match status" value="1"/>
</dbReference>
<evidence type="ECO:0000259" key="7">
    <source>
        <dbReference type="PROSITE" id="PS50811"/>
    </source>
</evidence>
<dbReference type="GO" id="GO:0003700">
    <property type="term" value="F:DNA-binding transcription factor activity"/>
    <property type="evidence" value="ECO:0007669"/>
    <property type="project" value="InterPro"/>
</dbReference>
<name>A0A811RM45_9POAL</name>
<comment type="caution">
    <text evidence="8">The sequence shown here is derived from an EMBL/GenBank/DDBJ whole genome shotgun (WGS) entry which is preliminary data.</text>
</comment>
<dbReference type="PANTHER" id="PTHR31221:SF366">
    <property type="entry name" value="OS05G0583000 PROTEIN"/>
    <property type="match status" value="1"/>
</dbReference>
<evidence type="ECO:0000256" key="2">
    <source>
        <dbReference type="ARBA" id="ARBA00023015"/>
    </source>
</evidence>
<keyword evidence="9" id="KW-1185">Reference proteome</keyword>
<dbReference type="AlphaFoldDB" id="A0A811RM45"/>
<dbReference type="OrthoDB" id="693960at2759"/>
<dbReference type="Gene3D" id="2.20.25.80">
    <property type="entry name" value="WRKY domain"/>
    <property type="match status" value="1"/>
</dbReference>
<evidence type="ECO:0000313" key="8">
    <source>
        <dbReference type="EMBL" id="CAD6271050.1"/>
    </source>
</evidence>
<dbReference type="GO" id="GO:0043565">
    <property type="term" value="F:sequence-specific DNA binding"/>
    <property type="evidence" value="ECO:0007669"/>
    <property type="project" value="InterPro"/>
</dbReference>
<comment type="subcellular location">
    <subcellularLocation>
        <location evidence="1">Nucleus</location>
    </subcellularLocation>
</comment>
<feature type="compositionally biased region" description="Low complexity" evidence="6">
    <location>
        <begin position="131"/>
        <end position="140"/>
    </location>
</feature>
<dbReference type="PANTHER" id="PTHR31221">
    <property type="entry name" value="WRKY TRANSCRIPTION FACTOR PROTEIN 1-RELATED"/>
    <property type="match status" value="1"/>
</dbReference>
<feature type="compositionally biased region" description="Basic and acidic residues" evidence="6">
    <location>
        <begin position="177"/>
        <end position="203"/>
    </location>
</feature>
<evidence type="ECO:0000256" key="5">
    <source>
        <dbReference type="ARBA" id="ARBA00023242"/>
    </source>
</evidence>
<dbReference type="InterPro" id="IPR036576">
    <property type="entry name" value="WRKY_dom_sf"/>
</dbReference>
<evidence type="ECO:0000256" key="3">
    <source>
        <dbReference type="ARBA" id="ARBA00023125"/>
    </source>
</evidence>
<dbReference type="InterPro" id="IPR003657">
    <property type="entry name" value="WRKY_dom"/>
</dbReference>
<dbReference type="GO" id="GO:0005634">
    <property type="term" value="C:nucleus"/>
    <property type="evidence" value="ECO:0007669"/>
    <property type="project" value="UniProtKB-SubCell"/>
</dbReference>
<gene>
    <name evidence="8" type="ORF">NCGR_LOCUS54337</name>
</gene>
<accession>A0A811RM45</accession>
<keyword evidence="4" id="KW-0804">Transcription</keyword>
<evidence type="ECO:0000256" key="1">
    <source>
        <dbReference type="ARBA" id="ARBA00004123"/>
    </source>
</evidence>
<keyword evidence="2" id="KW-0805">Transcription regulation</keyword>
<reference evidence="8" key="1">
    <citation type="submission" date="2020-10" db="EMBL/GenBank/DDBJ databases">
        <authorList>
            <person name="Han B."/>
            <person name="Lu T."/>
            <person name="Zhao Q."/>
            <person name="Huang X."/>
            <person name="Zhao Y."/>
        </authorList>
    </citation>
    <scope>NUCLEOTIDE SEQUENCE</scope>
</reference>
<proteinExistence type="predicted"/>
<dbReference type="PROSITE" id="PS50811">
    <property type="entry name" value="WRKY"/>
    <property type="match status" value="1"/>
</dbReference>
<evidence type="ECO:0000256" key="4">
    <source>
        <dbReference type="ARBA" id="ARBA00023163"/>
    </source>
</evidence>
<keyword evidence="3" id="KW-0238">DNA-binding</keyword>
<evidence type="ECO:0000313" key="9">
    <source>
        <dbReference type="Proteomes" id="UP000604825"/>
    </source>
</evidence>
<keyword evidence="5" id="KW-0539">Nucleus</keyword>
<feature type="domain" description="WRKY" evidence="7">
    <location>
        <begin position="212"/>
        <end position="277"/>
    </location>
</feature>
<dbReference type="InterPro" id="IPR044810">
    <property type="entry name" value="WRKY_plant"/>
</dbReference>